<sequence>MKLTDIFRLINRNWFLLVAITTVTAASIFFFTQDQVDEYKSGTTIYTGIASGYNISDVTESSTQYKAAKDGFANLISILDSRDLRDELGFRLLASHLMLKAHDPNIIGEEAYTTLKEMIPASLRSKLVGATLEETSKNLAAYFNASQDNVIRDVIYSSELGYSGDALASLESKRMGDSDLLQITYTFRDPAQTKHTLDMLTQLLFEKHRTLFTAQSESVVNHFVKTTEKAQERLKNAEESLLRFQQTNGIIDYNTQVGNTTTEKNTLAAKANDLDIEYAGASSTLRSLEQSLKKRGIPNLYSQEVLQLKNRLSRVTTEIVELELLNRGNANGPQSGRLAALKKEADELSEKMKGSVDMHYANTHSVEGLPTTNLLNDWVRTTYTMEELKSKRNLLNQQRSAYSQEYEKLMPLGDENRKLTREVTMAEQEYLAQLDGLNQSKLNQQNIEMASQLKVIDAPYMPGSPTKLTRILLILFGAIGVFLVTLGVLLTRELLDDSLRKPSVAVKKMEYPIFGVLPATISSSSKQLQLAQNAEDQLARQLILKMKQKDSSYPFVVGVLSSMSGEGKTALCRALANNLISMGIETQVLHPENHKGTVSPDAHNTFYSPIQGVLTDATIGDLAGLDYLNNAVVLVEFPAVLEETYPVSLFKHLDLVLLTVRSNRVWQQSDKTMFENIQKVTNAPIETVLSSVRPDDAKEMVVVKPKQVLQDQKVLPSPKGLPALETV</sequence>
<feature type="coiled-coil region" evidence="1">
    <location>
        <begin position="305"/>
        <end position="358"/>
    </location>
</feature>
<keyword evidence="4" id="KW-1185">Reference proteome</keyword>
<dbReference type="PANTHER" id="PTHR32309:SF13">
    <property type="entry name" value="FERRIC ENTEROBACTIN TRANSPORT PROTEIN FEPE"/>
    <property type="match status" value="1"/>
</dbReference>
<name>A0ABR6VPM1_9BACT</name>
<proteinExistence type="predicted"/>
<protein>
    <recommendedName>
        <fullName evidence="5">Polysaccharide chain length determinant N-terminal domain-containing protein</fullName>
    </recommendedName>
</protein>
<accession>A0ABR6VPM1</accession>
<keyword evidence="2" id="KW-0812">Transmembrane</keyword>
<evidence type="ECO:0000313" key="4">
    <source>
        <dbReference type="Proteomes" id="UP000659698"/>
    </source>
</evidence>
<reference evidence="3 4" key="1">
    <citation type="journal article" date="2019" name="Int. J. Syst. Evol. Microbiol.">
        <title>Rufibacter sediminis sp. nov., isolated from freshwater lake sediment.</title>
        <authorList>
            <person name="Qu J.H."/>
            <person name="Zhang L.J."/>
            <person name="Fu Y.H."/>
            <person name="Li H.F."/>
        </authorList>
    </citation>
    <scope>NUCLEOTIDE SEQUENCE [LARGE SCALE GENOMIC DNA]</scope>
    <source>
        <strain evidence="3 4">H-1</strain>
    </source>
</reference>
<dbReference type="RefSeq" id="WP_186632443.1">
    <property type="nucleotide sequence ID" value="NZ_JACOAF010000006.1"/>
</dbReference>
<dbReference type="PANTHER" id="PTHR32309">
    <property type="entry name" value="TYROSINE-PROTEIN KINASE"/>
    <property type="match status" value="1"/>
</dbReference>
<organism evidence="3 4">
    <name type="scientific">Rufibacter sediminis</name>
    <dbReference type="NCBI Taxonomy" id="2762756"/>
    <lineage>
        <taxon>Bacteria</taxon>
        <taxon>Pseudomonadati</taxon>
        <taxon>Bacteroidota</taxon>
        <taxon>Cytophagia</taxon>
        <taxon>Cytophagales</taxon>
        <taxon>Hymenobacteraceae</taxon>
        <taxon>Rufibacter</taxon>
    </lineage>
</organism>
<feature type="transmembrane region" description="Helical" evidence="2">
    <location>
        <begin position="471"/>
        <end position="491"/>
    </location>
</feature>
<keyword evidence="2" id="KW-0472">Membrane</keyword>
<evidence type="ECO:0000256" key="1">
    <source>
        <dbReference type="SAM" id="Coils"/>
    </source>
</evidence>
<evidence type="ECO:0000256" key="2">
    <source>
        <dbReference type="SAM" id="Phobius"/>
    </source>
</evidence>
<evidence type="ECO:0008006" key="5">
    <source>
        <dbReference type="Google" id="ProtNLM"/>
    </source>
</evidence>
<dbReference type="Proteomes" id="UP000659698">
    <property type="component" value="Unassembled WGS sequence"/>
</dbReference>
<feature type="transmembrane region" description="Helical" evidence="2">
    <location>
        <begin position="12"/>
        <end position="31"/>
    </location>
</feature>
<dbReference type="EMBL" id="JACOAF010000006">
    <property type="protein sequence ID" value="MBC3538551.1"/>
    <property type="molecule type" value="Genomic_DNA"/>
</dbReference>
<evidence type="ECO:0000313" key="3">
    <source>
        <dbReference type="EMBL" id="MBC3538551.1"/>
    </source>
</evidence>
<feature type="coiled-coil region" evidence="1">
    <location>
        <begin position="220"/>
        <end position="247"/>
    </location>
</feature>
<dbReference type="InterPro" id="IPR050445">
    <property type="entry name" value="Bact_polysacc_biosynth/exp"/>
</dbReference>
<keyword evidence="2" id="KW-1133">Transmembrane helix</keyword>
<comment type="caution">
    <text evidence="3">The sequence shown here is derived from an EMBL/GenBank/DDBJ whole genome shotgun (WGS) entry which is preliminary data.</text>
</comment>
<gene>
    <name evidence="3" type="ORF">H7U12_02585</name>
</gene>
<keyword evidence="1" id="KW-0175">Coiled coil</keyword>